<feature type="domain" description="4Fe-4S ferredoxin-type" evidence="3">
    <location>
        <begin position="31"/>
        <end position="59"/>
    </location>
</feature>
<dbReference type="PANTHER" id="PTHR43153:SF1">
    <property type="entry name" value="ELECTRON TRANSFER FLAVOPROTEIN SUBUNIT ALPHA, MITOCHONDRIAL"/>
    <property type="match status" value="1"/>
</dbReference>
<comment type="similarity">
    <text evidence="1">Belongs to the ETF alpha-subunit/FixB family.</text>
</comment>
<dbReference type="InterPro" id="IPR014729">
    <property type="entry name" value="Rossmann-like_a/b/a_fold"/>
</dbReference>
<dbReference type="EMBL" id="JAUSUF010000008">
    <property type="protein sequence ID" value="MDQ0150261.1"/>
    <property type="molecule type" value="Genomic_DNA"/>
</dbReference>
<dbReference type="SUPFAM" id="SSF52402">
    <property type="entry name" value="Adenine nucleotide alpha hydrolases-like"/>
    <property type="match status" value="1"/>
</dbReference>
<comment type="caution">
    <text evidence="4">The sequence shown here is derived from an EMBL/GenBank/DDBJ whole genome shotgun (WGS) entry which is preliminary data.</text>
</comment>
<dbReference type="InterPro" id="IPR014731">
    <property type="entry name" value="ETF_asu_C"/>
</dbReference>
<dbReference type="InterPro" id="IPR033947">
    <property type="entry name" value="ETF_alpha_N"/>
</dbReference>
<dbReference type="Gene3D" id="3.40.50.1220">
    <property type="entry name" value="TPP-binding domain"/>
    <property type="match status" value="1"/>
</dbReference>
<dbReference type="CDD" id="cd01715">
    <property type="entry name" value="ETF_alpha"/>
    <property type="match status" value="1"/>
</dbReference>
<reference evidence="4 5" key="1">
    <citation type="submission" date="2023-07" db="EMBL/GenBank/DDBJ databases">
        <title>Genomic Encyclopedia of Type Strains, Phase IV (KMG-IV): sequencing the most valuable type-strain genomes for metagenomic binning, comparative biology and taxonomic classification.</title>
        <authorList>
            <person name="Goeker M."/>
        </authorList>
    </citation>
    <scope>NUCLEOTIDE SEQUENCE [LARGE SCALE GENOMIC DNA]</scope>
    <source>
        <strain evidence="4 5">DSM 20694</strain>
    </source>
</reference>
<evidence type="ECO:0000313" key="4">
    <source>
        <dbReference type="EMBL" id="MDQ0150261.1"/>
    </source>
</evidence>
<dbReference type="Pfam" id="PF01012">
    <property type="entry name" value="ETF"/>
    <property type="match status" value="1"/>
</dbReference>
<evidence type="ECO:0000313" key="5">
    <source>
        <dbReference type="Proteomes" id="UP001228504"/>
    </source>
</evidence>
<dbReference type="SUPFAM" id="SSF54862">
    <property type="entry name" value="4Fe-4S ferredoxins"/>
    <property type="match status" value="1"/>
</dbReference>
<dbReference type="Gene3D" id="3.40.50.620">
    <property type="entry name" value="HUPs"/>
    <property type="match status" value="1"/>
</dbReference>
<dbReference type="InterPro" id="IPR001308">
    <property type="entry name" value="ETF_a/FixB"/>
</dbReference>
<dbReference type="SMART" id="SM00893">
    <property type="entry name" value="ETF"/>
    <property type="match status" value="1"/>
</dbReference>
<dbReference type="InterPro" id="IPR014730">
    <property type="entry name" value="ETF_a/b_N"/>
</dbReference>
<dbReference type="PIRSF" id="PIRSF000089">
    <property type="entry name" value="Electra_flavoP_a"/>
    <property type="match status" value="1"/>
</dbReference>
<dbReference type="Gene3D" id="3.30.70.20">
    <property type="match status" value="1"/>
</dbReference>
<protein>
    <submittedName>
        <fullName evidence="4">Electron transfer flavoprotein alpha subunit</fullName>
    </submittedName>
</protein>
<dbReference type="Pfam" id="PF00766">
    <property type="entry name" value="ETF_alpha"/>
    <property type="match status" value="1"/>
</dbReference>
<proteinExistence type="inferred from homology"/>
<evidence type="ECO:0000259" key="3">
    <source>
        <dbReference type="PROSITE" id="PS51379"/>
    </source>
</evidence>
<keyword evidence="2" id="KW-0285">Flavoprotein</keyword>
<dbReference type="PANTHER" id="PTHR43153">
    <property type="entry name" value="ELECTRON TRANSFER FLAVOPROTEIN ALPHA"/>
    <property type="match status" value="1"/>
</dbReference>
<gene>
    <name evidence="4" type="ORF">J2S18_002204</name>
</gene>
<dbReference type="SUPFAM" id="SSF52467">
    <property type="entry name" value="DHS-like NAD/FAD-binding domain"/>
    <property type="match status" value="1"/>
</dbReference>
<dbReference type="Proteomes" id="UP001228504">
    <property type="component" value="Unassembled WGS sequence"/>
</dbReference>
<sequence length="396" mass="43822">MAKLVINQDKVGNIEEMIKICPFGAMENVNGKLEINASCKMCKVCVRKGPKGAVEYVEEDVVEIDKSKWNGITVYVDHVEGNIHPVTYELIGKARELASKVNQKVYCLFMGYNIKERAKELLHYGVDEVFVYDKKELENFKIEPYTAVFEDFINKVKPAVLLVGATTVGRSLAPRVAARFRTGLTADCTILDIKENTDLVQIRPAFGGNIMAQIVTPNSRPQMATVRYKVMTAPERSEEAKGEIKICDISDEKLLSNMKVKEVAPKKAEKGIESADVIVVAGRGIKTKDDMEMINELAELLNGEVAVTRPLIENGWADAKKQVGLSGRTVRPKLIITCGVSGAVQFTAGMNNSDYIFSINKDEKAPIFKVANYGIVGDIYEVVPKLIEKIKVQRGA</sequence>
<dbReference type="PROSITE" id="PS51379">
    <property type="entry name" value="4FE4S_FER_2"/>
    <property type="match status" value="1"/>
</dbReference>
<organism evidence="4 5">
    <name type="scientific">Eubacterium multiforme</name>
    <dbReference type="NCBI Taxonomy" id="83339"/>
    <lineage>
        <taxon>Bacteria</taxon>
        <taxon>Bacillati</taxon>
        <taxon>Bacillota</taxon>
        <taxon>Clostridia</taxon>
        <taxon>Eubacteriales</taxon>
        <taxon>Eubacteriaceae</taxon>
        <taxon>Eubacterium</taxon>
    </lineage>
</organism>
<keyword evidence="5" id="KW-1185">Reference proteome</keyword>
<dbReference type="InterPro" id="IPR017896">
    <property type="entry name" value="4Fe4S_Fe-S-bd"/>
</dbReference>
<evidence type="ECO:0000256" key="1">
    <source>
        <dbReference type="ARBA" id="ARBA00005817"/>
    </source>
</evidence>
<evidence type="ECO:0000256" key="2">
    <source>
        <dbReference type="ARBA" id="ARBA00022630"/>
    </source>
</evidence>
<dbReference type="InterPro" id="IPR029035">
    <property type="entry name" value="DHS-like_NAD/FAD-binding_dom"/>
</dbReference>
<accession>A0ABT9UVA6</accession>
<dbReference type="RefSeq" id="WP_307486847.1">
    <property type="nucleotide sequence ID" value="NZ_JAUSUF010000008.1"/>
</dbReference>
<name>A0ABT9UVA6_9FIRM</name>